<protein>
    <submittedName>
        <fullName evidence="1">Uncharacterized protein</fullName>
    </submittedName>
</protein>
<gene>
    <name evidence="1" type="ORF">C7C46_04540</name>
</gene>
<dbReference type="Pfam" id="PF11535">
    <property type="entry name" value="Calci_bind_CcbP"/>
    <property type="match status" value="1"/>
</dbReference>
<name>A0A2V4PR92_9ACTN</name>
<comment type="caution">
    <text evidence="1">The sequence shown here is derived from an EMBL/GenBank/DDBJ whole genome shotgun (WGS) entry which is preliminary data.</text>
</comment>
<reference evidence="1 2" key="1">
    <citation type="submission" date="2018-03" db="EMBL/GenBank/DDBJ databases">
        <title>Bioinformatic expansion and discovery of thiopeptide antibiotics.</title>
        <authorList>
            <person name="Schwalen C.J."/>
            <person name="Hudson G.A."/>
            <person name="Mitchell D.A."/>
        </authorList>
    </citation>
    <scope>NUCLEOTIDE SEQUENCE [LARGE SCALE GENOMIC DNA]</scope>
    <source>
        <strain evidence="1 2">ATCC 21389</strain>
    </source>
</reference>
<keyword evidence="2" id="KW-1185">Reference proteome</keyword>
<organism evidence="1 2">
    <name type="scientific">Streptomyces tateyamensis</name>
    <dbReference type="NCBI Taxonomy" id="565073"/>
    <lineage>
        <taxon>Bacteria</taxon>
        <taxon>Bacillati</taxon>
        <taxon>Actinomycetota</taxon>
        <taxon>Actinomycetes</taxon>
        <taxon>Kitasatosporales</taxon>
        <taxon>Streptomycetaceae</taxon>
        <taxon>Streptomyces</taxon>
    </lineage>
</organism>
<dbReference type="AlphaFoldDB" id="A0A2V4PR92"/>
<accession>A0A2V4PR92</accession>
<proteinExistence type="predicted"/>
<sequence>MSGMSRARLVKLAAEATVDCYSEDEELSGWYAVIEEHVAVPFKTVVLGVEVTVEKVDLRGIQIVAVCSRGPHRQAIDIIDLPLPSPAPEGAEWIEAFCHWAL</sequence>
<evidence type="ECO:0000313" key="2">
    <source>
        <dbReference type="Proteomes" id="UP000248039"/>
    </source>
</evidence>
<dbReference type="Proteomes" id="UP000248039">
    <property type="component" value="Unassembled WGS sequence"/>
</dbReference>
<dbReference type="OrthoDB" id="3215291at2"/>
<dbReference type="EMBL" id="PYBW01000014">
    <property type="protein sequence ID" value="PYC87470.1"/>
    <property type="molecule type" value="Genomic_DNA"/>
</dbReference>
<evidence type="ECO:0000313" key="1">
    <source>
        <dbReference type="EMBL" id="PYC87470.1"/>
    </source>
</evidence>
<dbReference type="InterPro" id="IPR020994">
    <property type="entry name" value="Uncharacterised_Ca-bd_CcbP"/>
</dbReference>